<dbReference type="SUPFAM" id="SSF49785">
    <property type="entry name" value="Galactose-binding domain-like"/>
    <property type="match status" value="1"/>
</dbReference>
<keyword evidence="5" id="KW-0902">Two-component regulatory system</keyword>
<keyword evidence="6" id="KW-0472">Membrane</keyword>
<feature type="transmembrane region" description="Helical" evidence="6">
    <location>
        <begin position="7"/>
        <end position="28"/>
    </location>
</feature>
<dbReference type="GO" id="GO:0016020">
    <property type="term" value="C:membrane"/>
    <property type="evidence" value="ECO:0007669"/>
    <property type="project" value="InterPro"/>
</dbReference>
<keyword evidence="4" id="KW-0067">ATP-binding</keyword>
<accession>A0A4Q9DLE1</accession>
<dbReference type="InterPro" id="IPR050640">
    <property type="entry name" value="Bact_2-comp_sensor_kinase"/>
</dbReference>
<dbReference type="Pfam" id="PF02518">
    <property type="entry name" value="HATPase_c"/>
    <property type="match status" value="1"/>
</dbReference>
<evidence type="ECO:0000313" key="9">
    <source>
        <dbReference type="Proteomes" id="UP000293142"/>
    </source>
</evidence>
<organism evidence="8 9">
    <name type="scientific">Paenibacillus thalictri</name>
    <dbReference type="NCBI Taxonomy" id="2527873"/>
    <lineage>
        <taxon>Bacteria</taxon>
        <taxon>Bacillati</taxon>
        <taxon>Bacillota</taxon>
        <taxon>Bacilli</taxon>
        <taxon>Bacillales</taxon>
        <taxon>Paenibacillaceae</taxon>
        <taxon>Paenibacillus</taxon>
    </lineage>
</organism>
<proteinExistence type="predicted"/>
<dbReference type="Gene3D" id="3.30.565.10">
    <property type="entry name" value="Histidine kinase-like ATPase, C-terminal domain"/>
    <property type="match status" value="1"/>
</dbReference>
<dbReference type="SMART" id="SM00387">
    <property type="entry name" value="HATPase_c"/>
    <property type="match status" value="1"/>
</dbReference>
<reference evidence="8 9" key="1">
    <citation type="submission" date="2019-02" db="EMBL/GenBank/DDBJ databases">
        <title>Paenibacillus sp. nov., isolated from surface-sterilized tissue of Thalictrum simplex L.</title>
        <authorList>
            <person name="Tuo L."/>
        </authorList>
    </citation>
    <scope>NUCLEOTIDE SEQUENCE [LARGE SCALE GENOMIC DNA]</scope>
    <source>
        <strain evidence="8 9">N2SHLJ1</strain>
    </source>
</reference>
<keyword evidence="3" id="KW-0418">Kinase</keyword>
<dbReference type="PANTHER" id="PTHR34220">
    <property type="entry name" value="SENSOR HISTIDINE KINASE YPDA"/>
    <property type="match status" value="1"/>
</dbReference>
<dbReference type="EMBL" id="SIRE01000016">
    <property type="protein sequence ID" value="TBL75756.1"/>
    <property type="molecule type" value="Genomic_DNA"/>
</dbReference>
<dbReference type="InterPro" id="IPR011623">
    <property type="entry name" value="7TMR_DISM_rcpt_extracell_dom1"/>
</dbReference>
<feature type="transmembrane region" description="Helical" evidence="6">
    <location>
        <begin position="396"/>
        <end position="414"/>
    </location>
</feature>
<evidence type="ECO:0000313" key="8">
    <source>
        <dbReference type="EMBL" id="TBL75756.1"/>
    </source>
</evidence>
<evidence type="ECO:0000256" key="6">
    <source>
        <dbReference type="SAM" id="Phobius"/>
    </source>
</evidence>
<dbReference type="PROSITE" id="PS50109">
    <property type="entry name" value="HIS_KIN"/>
    <property type="match status" value="1"/>
</dbReference>
<keyword evidence="1" id="KW-0808">Transferase</keyword>
<dbReference type="GO" id="GO:0000155">
    <property type="term" value="F:phosphorelay sensor kinase activity"/>
    <property type="evidence" value="ECO:0007669"/>
    <property type="project" value="InterPro"/>
</dbReference>
<name>A0A4Q9DLE1_9BACL</name>
<feature type="domain" description="Histidine kinase" evidence="7">
    <location>
        <begin position="523"/>
        <end position="622"/>
    </location>
</feature>
<dbReference type="GO" id="GO:0005524">
    <property type="term" value="F:ATP binding"/>
    <property type="evidence" value="ECO:0007669"/>
    <property type="project" value="UniProtKB-KW"/>
</dbReference>
<evidence type="ECO:0000259" key="7">
    <source>
        <dbReference type="PROSITE" id="PS50109"/>
    </source>
</evidence>
<dbReference type="Pfam" id="PF06580">
    <property type="entry name" value="His_kinase"/>
    <property type="match status" value="1"/>
</dbReference>
<dbReference type="AlphaFoldDB" id="A0A4Q9DLE1"/>
<dbReference type="Proteomes" id="UP000293142">
    <property type="component" value="Unassembled WGS sequence"/>
</dbReference>
<protein>
    <recommendedName>
        <fullName evidence="7">Histidine kinase domain-containing protein</fullName>
    </recommendedName>
</protein>
<evidence type="ECO:0000256" key="3">
    <source>
        <dbReference type="ARBA" id="ARBA00022777"/>
    </source>
</evidence>
<feature type="transmembrane region" description="Helical" evidence="6">
    <location>
        <begin position="273"/>
        <end position="290"/>
    </location>
</feature>
<feature type="transmembrane region" description="Helical" evidence="6">
    <location>
        <begin position="210"/>
        <end position="229"/>
    </location>
</feature>
<keyword evidence="6" id="KW-1133">Transmembrane helix</keyword>
<dbReference type="OrthoDB" id="9776552at2"/>
<keyword evidence="9" id="KW-1185">Reference proteome</keyword>
<feature type="transmembrane region" description="Helical" evidence="6">
    <location>
        <begin position="327"/>
        <end position="351"/>
    </location>
</feature>
<dbReference type="Gene3D" id="2.60.120.260">
    <property type="entry name" value="Galactose-binding domain-like"/>
    <property type="match status" value="1"/>
</dbReference>
<keyword evidence="2" id="KW-0547">Nucleotide-binding</keyword>
<dbReference type="InterPro" id="IPR010559">
    <property type="entry name" value="Sig_transdc_His_kin_internal"/>
</dbReference>
<dbReference type="PANTHER" id="PTHR34220:SF7">
    <property type="entry name" value="SENSOR HISTIDINE KINASE YPDA"/>
    <property type="match status" value="1"/>
</dbReference>
<dbReference type="SUPFAM" id="SSF55874">
    <property type="entry name" value="ATPase domain of HSP90 chaperone/DNA topoisomerase II/histidine kinase"/>
    <property type="match status" value="1"/>
</dbReference>
<dbReference type="Pfam" id="PF07695">
    <property type="entry name" value="7TMR-DISM_7TM"/>
    <property type="match status" value="1"/>
</dbReference>
<comment type="caution">
    <text evidence="8">The sequence shown here is derived from an EMBL/GenBank/DDBJ whole genome shotgun (WGS) entry which is preliminary data.</text>
</comment>
<evidence type="ECO:0000256" key="4">
    <source>
        <dbReference type="ARBA" id="ARBA00022840"/>
    </source>
</evidence>
<dbReference type="RefSeq" id="WP_131015668.1">
    <property type="nucleotide sequence ID" value="NZ_SIRE01000016.1"/>
</dbReference>
<dbReference type="InterPro" id="IPR003594">
    <property type="entry name" value="HATPase_dom"/>
</dbReference>
<feature type="transmembrane region" description="Helical" evidence="6">
    <location>
        <begin position="236"/>
        <end position="253"/>
    </location>
</feature>
<keyword evidence="6" id="KW-0812">Transmembrane</keyword>
<feature type="transmembrane region" description="Helical" evidence="6">
    <location>
        <begin position="363"/>
        <end position="384"/>
    </location>
</feature>
<feature type="transmembrane region" description="Helical" evidence="6">
    <location>
        <begin position="302"/>
        <end position="321"/>
    </location>
</feature>
<dbReference type="InterPro" id="IPR005467">
    <property type="entry name" value="His_kinase_dom"/>
</dbReference>
<evidence type="ECO:0000256" key="1">
    <source>
        <dbReference type="ARBA" id="ARBA00022679"/>
    </source>
</evidence>
<dbReference type="InterPro" id="IPR036890">
    <property type="entry name" value="HATPase_C_sf"/>
</dbReference>
<gene>
    <name evidence="8" type="ORF">EYB31_22490</name>
</gene>
<dbReference type="InterPro" id="IPR008979">
    <property type="entry name" value="Galactose-bd-like_sf"/>
</dbReference>
<evidence type="ECO:0000256" key="5">
    <source>
        <dbReference type="ARBA" id="ARBA00023012"/>
    </source>
</evidence>
<sequence length="634" mass="71075">MQYRQLVGIGLIFSLSIALFLAVFFQTIPSGSDPIAQRGVLDLTNRDMRQGVVLLDGEWEFYEGELLEPADFRNGGQEQMSYLNVPGTWKGKTADGGMNRKGYGTYRLKVLIRNPDDVLGLKVRSIRMSHRLFINGKLEGGSGVPTAGIEGNKPGNTPYTAFFKPDAREIEIVIQVSNFEFITGGIVGSIQLGSHAAVTKLNGIQLGTDIGTVLMLGMFGAYHLGFYFVGRRERTYFLSGLYMLFLLLEHLLYGEKILQRALPGLPFEWAYKLLDLSEFLSAAVIILFFRRVDTRLMSSRKLAVVLAPILLYIATVLLLPYRVHITFKYACFVYMAFVVCFIIGRMIYLYLKSSKASANRKELMLFIGGSFSLMVFLVNGSLYSENIVSTDLAGKFGVICFVIFMNILLAVHFSNAHEKTEILSHQLDQAQIKPHFLYNALSSVISFCYTDGVRAAHLLSMLSHYLRYILELDRSQLYVPLYRELELVEAYVEIEKARFGERFDFVLHVDEGLEHRNIPSLCIQPLVENAVRHGLFEKLSYGIVSLSILRNQDGYMEIIIKDDGIGMTPELLHQISKGRGLSGSIGIANIRNRLDLIHGAAWNVSSEVGRGTQVTMRIPLNLGGTQSMRENQAG</sequence>
<evidence type="ECO:0000256" key="2">
    <source>
        <dbReference type="ARBA" id="ARBA00022741"/>
    </source>
</evidence>